<proteinExistence type="predicted"/>
<evidence type="ECO:0000313" key="3">
    <source>
        <dbReference type="Proteomes" id="UP001159427"/>
    </source>
</evidence>
<comment type="caution">
    <text evidence="2">The sequence shown here is derived from an EMBL/GenBank/DDBJ whole genome shotgun (WGS) entry which is preliminary data.</text>
</comment>
<evidence type="ECO:0000256" key="1">
    <source>
        <dbReference type="SAM" id="MobiDB-lite"/>
    </source>
</evidence>
<evidence type="ECO:0000313" key="2">
    <source>
        <dbReference type="EMBL" id="CAH3145835.1"/>
    </source>
</evidence>
<keyword evidence="3" id="KW-1185">Reference proteome</keyword>
<gene>
    <name evidence="2" type="ORF">PEVE_00043751</name>
</gene>
<feature type="region of interest" description="Disordered" evidence="1">
    <location>
        <begin position="154"/>
        <end position="179"/>
    </location>
</feature>
<accession>A0ABN8PKQ6</accession>
<name>A0ABN8PKQ6_9CNID</name>
<dbReference type="EMBL" id="CALNXI010000900">
    <property type="protein sequence ID" value="CAH3145835.1"/>
    <property type="molecule type" value="Genomic_DNA"/>
</dbReference>
<organism evidence="2 3">
    <name type="scientific">Porites evermanni</name>
    <dbReference type="NCBI Taxonomy" id="104178"/>
    <lineage>
        <taxon>Eukaryota</taxon>
        <taxon>Metazoa</taxon>
        <taxon>Cnidaria</taxon>
        <taxon>Anthozoa</taxon>
        <taxon>Hexacorallia</taxon>
        <taxon>Scleractinia</taxon>
        <taxon>Fungiina</taxon>
        <taxon>Poritidae</taxon>
        <taxon>Porites</taxon>
    </lineage>
</organism>
<reference evidence="2 3" key="1">
    <citation type="submission" date="2022-05" db="EMBL/GenBank/DDBJ databases">
        <authorList>
            <consortium name="Genoscope - CEA"/>
            <person name="William W."/>
        </authorList>
    </citation>
    <scope>NUCLEOTIDE SEQUENCE [LARGE SCALE GENOMIC DNA]</scope>
</reference>
<protein>
    <submittedName>
        <fullName evidence="2">Uncharacterized protein</fullName>
    </submittedName>
</protein>
<sequence>MARENGKNAISSEHFFITEIRKSVARIAQSLCNLECRMETHQVENQDDEIYEATSVNGNHEASVQSLEGEWNEVRNPSKLLQENDTLLVCDSIIKDIKPSLKSASNTIRKQCLRPAKLKNVHLKLILKLTNVRRLLLFTLKFDSVDENADLLPDSVEATEPEMPKPENGQESIRRNTTRDRAKPKYLDDYITGEELDNAVDDAANCTVVFCYRVSKC</sequence>
<dbReference type="Proteomes" id="UP001159427">
    <property type="component" value="Unassembled WGS sequence"/>
</dbReference>